<dbReference type="InterPro" id="IPR000209">
    <property type="entry name" value="Peptidase_S8/S53_dom"/>
</dbReference>
<gene>
    <name evidence="8" type="ORF">D2L64_00475</name>
</gene>
<evidence type="ECO:0000256" key="5">
    <source>
        <dbReference type="PROSITE-ProRule" id="PRU01240"/>
    </source>
</evidence>
<feature type="signal peptide" evidence="6">
    <location>
        <begin position="1"/>
        <end position="35"/>
    </location>
</feature>
<keyword evidence="9" id="KW-1185">Reference proteome</keyword>
<dbReference type="PROSITE" id="PS51892">
    <property type="entry name" value="SUBTILASE"/>
    <property type="match status" value="1"/>
</dbReference>
<keyword evidence="4 5" id="KW-0720">Serine protease</keyword>
<dbReference type="OrthoDB" id="5177045at2"/>
<evidence type="ECO:0000256" key="2">
    <source>
        <dbReference type="ARBA" id="ARBA00022670"/>
    </source>
</evidence>
<feature type="chain" id="PRO_5038618975" evidence="6">
    <location>
        <begin position="36"/>
        <end position="439"/>
    </location>
</feature>
<keyword evidence="2 5" id="KW-0645">Protease</keyword>
<dbReference type="RefSeq" id="WP_119572434.1">
    <property type="nucleotide sequence ID" value="NZ_QXEC01000001.1"/>
</dbReference>
<dbReference type="InterPro" id="IPR006311">
    <property type="entry name" value="TAT_signal"/>
</dbReference>
<dbReference type="PANTHER" id="PTHR43806">
    <property type="entry name" value="PEPTIDASE S8"/>
    <property type="match status" value="1"/>
</dbReference>
<proteinExistence type="inferred from homology"/>
<dbReference type="PROSITE" id="PS51318">
    <property type="entry name" value="TAT"/>
    <property type="match status" value="1"/>
</dbReference>
<evidence type="ECO:0000313" key="8">
    <source>
        <dbReference type="EMBL" id="RIV41232.1"/>
    </source>
</evidence>
<feature type="active site" description="Charge relay system" evidence="5">
    <location>
        <position position="193"/>
    </location>
</feature>
<sequence length="439" mass="45272">MRPDHPTPSCPAGRPSRRRLLAASALAAVAFPLGAGLRPPPALGATEPGDDQAYQNAFEEALNADRNVRRHLAAGREILYRPRQLLAAAADARRVAARLKDIGQPATMAGDFAGVTRLQFGAETDIPAIVARLRDPRQWPGQSVPKVQPHHVLLGLGNIMGNPGSPPRATAALPPPDPTRLAEGNGVTVGICDTGIWRQAAACHPQWLGGAYLPEPDDEDPLYLHTDVLAAQGGHGTFVAGVVRQAAPGVRVDPETALAPTGIGDEAMLVAALSRLVPEVSVVNLSLGGFTLDDQPSLPLANAVAGLPPGTVVVAAAGNAGTGRPIWPAALAGVVGVAAVGTAQSGLAPAPYSGYGPWVDACAVGRRDSTYVDGRLWLPGRPARLFHGFATWAGTSFATAHVAGRLAALMTAGGLDAEAARLALLAAPRWHPDYGVYVG</sequence>
<dbReference type="PRINTS" id="PR00723">
    <property type="entry name" value="SUBTILISIN"/>
</dbReference>
<dbReference type="GO" id="GO:0006508">
    <property type="term" value="P:proteolysis"/>
    <property type="evidence" value="ECO:0007669"/>
    <property type="project" value="UniProtKB-KW"/>
</dbReference>
<evidence type="ECO:0000256" key="3">
    <source>
        <dbReference type="ARBA" id="ARBA00022801"/>
    </source>
</evidence>
<evidence type="ECO:0000259" key="7">
    <source>
        <dbReference type="Pfam" id="PF00082"/>
    </source>
</evidence>
<accession>A0A418N077</accession>
<comment type="similarity">
    <text evidence="1 5">Belongs to the peptidase S8 family.</text>
</comment>
<dbReference type="AlphaFoldDB" id="A0A418N077"/>
<keyword evidence="3 5" id="KW-0378">Hydrolase</keyword>
<feature type="domain" description="Peptidase S8/S53" evidence="7">
    <location>
        <begin position="184"/>
        <end position="412"/>
    </location>
</feature>
<dbReference type="InterPro" id="IPR036852">
    <property type="entry name" value="Peptidase_S8/S53_dom_sf"/>
</dbReference>
<comment type="caution">
    <text evidence="8">The sequence shown here is derived from an EMBL/GenBank/DDBJ whole genome shotgun (WGS) entry which is preliminary data.</text>
</comment>
<dbReference type="PANTHER" id="PTHR43806:SF11">
    <property type="entry name" value="CEREVISIN-RELATED"/>
    <property type="match status" value="1"/>
</dbReference>
<reference evidence="8 9" key="1">
    <citation type="submission" date="2018-08" db="EMBL/GenBank/DDBJ databases">
        <title>Jishengella sp. nov., isolated from a root of Azadirachta indica A. Juss. var. siamensis Valenton.</title>
        <authorList>
            <person name="Kuncharoen N."/>
            <person name="Tanasupawat S."/>
            <person name="Kudo T."/>
            <person name="Ohkuma M."/>
        </authorList>
    </citation>
    <scope>NUCLEOTIDE SEQUENCE [LARGE SCALE GENOMIC DNA]</scope>
    <source>
        <strain evidence="8 9">AZ1-13</strain>
    </source>
</reference>
<protein>
    <submittedName>
        <fullName evidence="8">Serine protease</fullName>
    </submittedName>
</protein>
<dbReference type="GO" id="GO:0004252">
    <property type="term" value="F:serine-type endopeptidase activity"/>
    <property type="evidence" value="ECO:0007669"/>
    <property type="project" value="UniProtKB-UniRule"/>
</dbReference>
<dbReference type="SUPFAM" id="SSF52743">
    <property type="entry name" value="Subtilisin-like"/>
    <property type="match status" value="1"/>
</dbReference>
<keyword evidence="6" id="KW-0732">Signal</keyword>
<evidence type="ECO:0000256" key="4">
    <source>
        <dbReference type="ARBA" id="ARBA00022825"/>
    </source>
</evidence>
<organism evidence="8 9">
    <name type="scientific">Micromonospora radicis</name>
    <dbReference type="NCBI Taxonomy" id="1894971"/>
    <lineage>
        <taxon>Bacteria</taxon>
        <taxon>Bacillati</taxon>
        <taxon>Actinomycetota</taxon>
        <taxon>Actinomycetes</taxon>
        <taxon>Micromonosporales</taxon>
        <taxon>Micromonosporaceae</taxon>
        <taxon>Micromonospora</taxon>
    </lineage>
</organism>
<dbReference type="EMBL" id="QXEC01000001">
    <property type="protein sequence ID" value="RIV41232.1"/>
    <property type="molecule type" value="Genomic_DNA"/>
</dbReference>
<feature type="active site" description="Charge relay system" evidence="5">
    <location>
        <position position="396"/>
    </location>
</feature>
<feature type="active site" description="Charge relay system" evidence="5">
    <location>
        <position position="235"/>
    </location>
</feature>
<evidence type="ECO:0000256" key="1">
    <source>
        <dbReference type="ARBA" id="ARBA00011073"/>
    </source>
</evidence>
<evidence type="ECO:0000256" key="6">
    <source>
        <dbReference type="SAM" id="SignalP"/>
    </source>
</evidence>
<evidence type="ECO:0000313" key="9">
    <source>
        <dbReference type="Proteomes" id="UP000283832"/>
    </source>
</evidence>
<dbReference type="Gene3D" id="3.40.50.200">
    <property type="entry name" value="Peptidase S8/S53 domain"/>
    <property type="match status" value="1"/>
</dbReference>
<dbReference type="CDD" id="cd00306">
    <property type="entry name" value="Peptidases_S8_S53"/>
    <property type="match status" value="1"/>
</dbReference>
<dbReference type="Proteomes" id="UP000283832">
    <property type="component" value="Unassembled WGS sequence"/>
</dbReference>
<dbReference type="InterPro" id="IPR015500">
    <property type="entry name" value="Peptidase_S8_subtilisin-rel"/>
</dbReference>
<name>A0A418N077_9ACTN</name>
<dbReference type="InterPro" id="IPR050131">
    <property type="entry name" value="Peptidase_S8_subtilisin-like"/>
</dbReference>
<dbReference type="Pfam" id="PF00082">
    <property type="entry name" value="Peptidase_S8"/>
    <property type="match status" value="1"/>
</dbReference>